<feature type="domain" description="Plastocyanin-like" evidence="14">
    <location>
        <begin position="1393"/>
        <end position="1493"/>
    </location>
</feature>
<dbReference type="GO" id="GO:0046274">
    <property type="term" value="P:lignin catabolic process"/>
    <property type="evidence" value="ECO:0007669"/>
    <property type="project" value="UniProtKB-KW"/>
</dbReference>
<dbReference type="InterPro" id="IPR034285">
    <property type="entry name" value="CuRO_2_LCC"/>
</dbReference>
<dbReference type="InterPro" id="IPR008972">
    <property type="entry name" value="Cupredoxin"/>
</dbReference>
<feature type="chain" id="PRO_5027143099" description="Laccase" evidence="13">
    <location>
        <begin position="26"/>
        <end position="1749"/>
    </location>
</feature>
<dbReference type="CDD" id="cd13849">
    <property type="entry name" value="CuRO_1_LCC_plant"/>
    <property type="match status" value="1"/>
</dbReference>
<keyword evidence="9 13" id="KW-0560">Oxidoreductase</keyword>
<feature type="domain" description="Plastocyanin-like" evidence="16">
    <location>
        <begin position="400"/>
        <end position="479"/>
    </location>
</feature>
<dbReference type="Pfam" id="PF07732">
    <property type="entry name" value="Cu-oxidase_3"/>
    <property type="match status" value="3"/>
</dbReference>
<evidence type="ECO:0000256" key="3">
    <source>
        <dbReference type="ARBA" id="ARBA00010609"/>
    </source>
</evidence>
<feature type="domain" description="Plastocyanin-like" evidence="14">
    <location>
        <begin position="513"/>
        <end position="665"/>
    </location>
</feature>
<evidence type="ECO:0000256" key="2">
    <source>
        <dbReference type="ARBA" id="ARBA00004271"/>
    </source>
</evidence>
<dbReference type="EMBL" id="CAADRP010002351">
    <property type="protein sequence ID" value="VFU66379.1"/>
    <property type="molecule type" value="Genomic_DNA"/>
</dbReference>
<evidence type="ECO:0000256" key="9">
    <source>
        <dbReference type="ARBA" id="ARBA00023002"/>
    </source>
</evidence>
<evidence type="ECO:0000256" key="8">
    <source>
        <dbReference type="ARBA" id="ARBA00022737"/>
    </source>
</evidence>
<dbReference type="InterPro" id="IPR001117">
    <property type="entry name" value="Cu-oxidase_2nd"/>
</dbReference>
<evidence type="ECO:0000256" key="12">
    <source>
        <dbReference type="ARBA" id="ARBA00023185"/>
    </source>
</evidence>
<dbReference type="Gene3D" id="2.60.40.420">
    <property type="entry name" value="Cupredoxins - blue copper proteins"/>
    <property type="match status" value="10"/>
</dbReference>
<feature type="domain" description="Plastocyanin-like" evidence="14">
    <location>
        <begin position="160"/>
        <end position="311"/>
    </location>
</feature>
<keyword evidence="11" id="KW-0325">Glycoprotein</keyword>
<evidence type="ECO:0000256" key="6">
    <source>
        <dbReference type="ARBA" id="ARBA00022525"/>
    </source>
</evidence>
<evidence type="ECO:0000256" key="11">
    <source>
        <dbReference type="ARBA" id="ARBA00023180"/>
    </source>
</evidence>
<evidence type="ECO:0000313" key="17">
    <source>
        <dbReference type="EMBL" id="VFU66379.1"/>
    </source>
</evidence>
<evidence type="ECO:0000259" key="14">
    <source>
        <dbReference type="Pfam" id="PF00394"/>
    </source>
</evidence>
<sequence>MLFSKKTLVFKILWVLLFFSIHCLAATHHHFEVVEAPYTRLCSKKKILTVNGQFPGPALHVHHGDTIYVTVHNKGIYNITIHWHGVKLPGYPWSDGPEYITQCPIKPGGKFRQKIIFSTEEGTLWWHAHSDWSRATVHGPIIVYPKINGAGYPLSKSHVEVPIVLGQWWKKDVMDVLQEAIISGGDPEISDALTINGQPGDLYPCSKSETFKLNVDQGKSYLLRIVNAALNNILFFSIANHNLTVIGIDGSYTKPLTSDYITIATGQTIDAVLHANQDLNHYYMASRVFTSNPSVSFDNTTTTAIVQYNGNYTSSSSPSSPQLPYYNDTDAAYSFLSSLRSLADEDHPVRVPINITNRIVSTLSKMMPIMRGLAFQVLKFLLLGGFLYCQALVHHHTFVVKDAPYTRLCSTKKIMTVNGQFPGPTLYVTTGETIVVDVINRSPHNITMHWHGVKQPNFPWSDGPEYITQCPVQPGGQFRQKERYGGMLTVTGHEQLFVHKTQRTAYPYPTPHEEVPIILGEWWKKDIFEVFDEFKASGADPNVSDAYTINGQPGDLLPCSKSDTFKLSVQYGKTYLLRLINAALQDILFFSVANHQVTVVGTDASYTKPFRVDYLAISPGQTIDVLLEANQPPNHYYMAAKVYSSASGVEYDNTTTTAIVQYSGNYTPSSTPSLPHLPAFNDTNASANFTGRLRSLADKNHPIDVPLSINTPLFYTLSVNKITCANTSCGTNQTRLAASVNNISFQTPTSMDVLRAYYNQINGVYGDNFPDRPPVFFNFTADSIPQIYETPTKGTEVRVLKYNSTVEIVFQGTNVAAGTEHPMHIHGTSFYVVGWGFGNFDKDKDPLKYNLVDPPLQNTIAVPKNGWHGVKQPNFPWSDGPEYITQCPIQPGGQFRQKLSVEYGKTYLLRLISAALQDILFFSVANHQVMVVGTDVSYTKPFRVDYLAISPGQTIDVLLEANQPPDHYYMAAKVYSSASGVENDNTTTTAIVQYSGNYTPSSTPSLPYLPTFNDATASANFTGRLRSLADKNHPIDVPLSINTPLFYTLSVNKITCANTSCGTTQTRLAASVNNISFQTPTSMDVLRAYYNQINGVYGDNFPDRPSVFFNFTADSIPQIYETPTKGTEVRVLKYNSTVEIVFQGTNVAAGTEHPMHIHGTSFYVVGWGFGNFDKDKDPLKYNLVDPPLQNTIAVPKNGWSVIRFRASNPEYIYIYIFFAKKMMPIMRGLAFQVLKFLLLGGFLYCQAFVHHHTFVVKDTPYTRLCSTKKIMTVNGQFPGPTLYVTTGETIIVDVINKSPHNITMHWHGVKQPNFPWSDGPEYITQCRSPGGNSVKRSYSPMKKERYGGILTESGGRKTYLKFMMSSKPHEQTPMSLMLTQSMVNPVISYLAQNQLSVQYGKTYLLRLINSALQDILFFSVANHQVTVVGTDASYTKPLRVDYLAISPGQTIDVLLEANQPPDHYYMAAKVYSSASGVEYDNTTTTAIVQYRGNYTPSSTPSLPHLPAFNDTTASANFTGRLRSLADKNHPIDVPLSINTPLFFTLSVNKITCANTSCGTTQTRLAASVNNISFQTPTSMDVLRAYYNQINGVYGDNFPDRPSVFFNFTADSIPQIYETPTKGTEVRVLKYNSTVEIVFQGTNVAAGTEHPMHIHGTSFYVVGWGFGNFDKDKDPLKYNLVDPPLQNTIAVPKNGWSVIRFRASNPGKYKSMVRALPSGAPYVMGDAFIIRNGHGKDAQMLPPPPSMPPC</sequence>
<dbReference type="CDD" id="cd13875">
    <property type="entry name" value="CuRO_2_LCC_plant"/>
    <property type="match status" value="2"/>
</dbReference>
<keyword evidence="12 13" id="KW-0439">Lignin degradation</keyword>
<keyword evidence="6 13" id="KW-0964">Secreted</keyword>
<reference evidence="17" key="1">
    <citation type="submission" date="2019-03" db="EMBL/GenBank/DDBJ databases">
        <authorList>
            <person name="Mank J."/>
            <person name="Almeida P."/>
        </authorList>
    </citation>
    <scope>NUCLEOTIDE SEQUENCE</scope>
    <source>
        <strain evidence="17">78183</strain>
    </source>
</reference>
<dbReference type="InterPro" id="IPR011707">
    <property type="entry name" value="Cu-oxidase-like_N"/>
</dbReference>
<dbReference type="PANTHER" id="PTHR11709">
    <property type="entry name" value="MULTI-COPPER OXIDASE"/>
    <property type="match status" value="1"/>
</dbReference>
<dbReference type="GO" id="GO:0005507">
    <property type="term" value="F:copper ion binding"/>
    <property type="evidence" value="ECO:0007669"/>
    <property type="project" value="InterPro"/>
</dbReference>
<feature type="signal peptide" evidence="13">
    <location>
        <begin position="1"/>
        <end position="25"/>
    </location>
</feature>
<feature type="domain" description="Plastocyanin-like" evidence="15">
    <location>
        <begin position="1610"/>
        <end position="1708"/>
    </location>
</feature>
<comment type="cofactor">
    <cofactor evidence="13">
        <name>Cu cation</name>
        <dbReference type="ChEBI" id="CHEBI:23378"/>
    </cofactor>
    <text evidence="13">Binds 4 Cu cations per monomer.</text>
</comment>
<protein>
    <recommendedName>
        <fullName evidence="4 13">Laccase</fullName>
        <ecNumber evidence="4 13">1.10.3.2</ecNumber>
    </recommendedName>
    <alternativeName>
        <fullName evidence="13">Benzenediol:oxygen oxidoreductase</fullName>
    </alternativeName>
    <alternativeName>
        <fullName evidence="13">Diphenol oxidase</fullName>
    </alternativeName>
    <alternativeName>
        <fullName evidence="13">Urishiol oxidase</fullName>
    </alternativeName>
</protein>
<keyword evidence="10 13" id="KW-0186">Copper</keyword>
<dbReference type="InterPro" id="IPR011706">
    <property type="entry name" value="Cu-oxidase_C"/>
</dbReference>
<evidence type="ECO:0000256" key="4">
    <source>
        <dbReference type="ARBA" id="ARBA00012297"/>
    </source>
</evidence>
<keyword evidence="7 13" id="KW-0479">Metal-binding</keyword>
<accession>A0A6N2NIH8</accession>
<evidence type="ECO:0000256" key="10">
    <source>
        <dbReference type="ARBA" id="ARBA00023008"/>
    </source>
</evidence>
<dbReference type="InterPro" id="IPR034288">
    <property type="entry name" value="CuRO_1_LCC"/>
</dbReference>
<evidence type="ECO:0000256" key="5">
    <source>
        <dbReference type="ARBA" id="ARBA00022523"/>
    </source>
</evidence>
<feature type="domain" description="Plastocyanin-like" evidence="14">
    <location>
        <begin position="896"/>
        <end position="997"/>
    </location>
</feature>
<comment type="subcellular location">
    <subcellularLocation>
        <location evidence="2 13">Secreted</location>
        <location evidence="2 13">Extracellular space</location>
        <location evidence="2 13">Apoplast</location>
    </subcellularLocation>
</comment>
<keyword evidence="5 13" id="KW-0052">Apoplast</keyword>
<keyword evidence="8 13" id="KW-0677">Repeat</keyword>
<evidence type="ECO:0000259" key="16">
    <source>
        <dbReference type="Pfam" id="PF07732"/>
    </source>
</evidence>
<dbReference type="NCBIfam" id="TIGR03389">
    <property type="entry name" value="laccase"/>
    <property type="match status" value="1"/>
</dbReference>
<evidence type="ECO:0000256" key="7">
    <source>
        <dbReference type="ARBA" id="ARBA00022723"/>
    </source>
</evidence>
<feature type="domain" description="Plastocyanin-like" evidence="16">
    <location>
        <begin position="35"/>
        <end position="146"/>
    </location>
</feature>
<comment type="function">
    <text evidence="13">Lignin degradation and detoxification of lignin-derived products.</text>
</comment>
<feature type="domain" description="Plastocyanin-like" evidence="16">
    <location>
        <begin position="1256"/>
        <end position="1338"/>
    </location>
</feature>
<dbReference type="InterPro" id="IPR045087">
    <property type="entry name" value="Cu-oxidase_fam"/>
</dbReference>
<keyword evidence="13" id="KW-0732">Signal</keyword>
<dbReference type="Pfam" id="PF07731">
    <property type="entry name" value="Cu-oxidase_2"/>
    <property type="match status" value="3"/>
</dbReference>
<dbReference type="InterPro" id="IPR017761">
    <property type="entry name" value="Laccase"/>
</dbReference>
<feature type="domain" description="Plastocyanin-like" evidence="15">
    <location>
        <begin position="1114"/>
        <end position="1210"/>
    </location>
</feature>
<proteinExistence type="inferred from homology"/>
<comment type="similarity">
    <text evidence="3 13">Belongs to the multicopper oxidase family.</text>
</comment>
<dbReference type="GO" id="GO:0052716">
    <property type="term" value="F:hydroquinone:oxygen oxidoreductase activity"/>
    <property type="evidence" value="ECO:0007669"/>
    <property type="project" value="UniProtKB-EC"/>
</dbReference>
<dbReference type="GO" id="GO:0048046">
    <property type="term" value="C:apoplast"/>
    <property type="evidence" value="ECO:0007669"/>
    <property type="project" value="UniProtKB-SubCell"/>
</dbReference>
<dbReference type="Pfam" id="PF00394">
    <property type="entry name" value="Cu-oxidase"/>
    <property type="match status" value="4"/>
</dbReference>
<feature type="domain" description="Plastocyanin-like" evidence="15">
    <location>
        <begin position="769"/>
        <end position="868"/>
    </location>
</feature>
<comment type="catalytic activity">
    <reaction evidence="1 13">
        <text>4 hydroquinone + O2 = 4 benzosemiquinone + 2 H2O</text>
        <dbReference type="Rhea" id="RHEA:11276"/>
        <dbReference type="ChEBI" id="CHEBI:15377"/>
        <dbReference type="ChEBI" id="CHEBI:15379"/>
        <dbReference type="ChEBI" id="CHEBI:17594"/>
        <dbReference type="ChEBI" id="CHEBI:17977"/>
        <dbReference type="EC" id="1.10.3.2"/>
    </reaction>
</comment>
<evidence type="ECO:0000256" key="13">
    <source>
        <dbReference type="RuleBase" id="RU361119"/>
    </source>
</evidence>
<dbReference type="SUPFAM" id="SSF49503">
    <property type="entry name" value="Cupredoxins"/>
    <property type="match status" value="10"/>
</dbReference>
<dbReference type="EC" id="1.10.3.2" evidence="4 13"/>
<evidence type="ECO:0000259" key="15">
    <source>
        <dbReference type="Pfam" id="PF07731"/>
    </source>
</evidence>
<dbReference type="FunFam" id="2.60.40.420:FF:000049">
    <property type="entry name" value="Laccase"/>
    <property type="match status" value="2"/>
</dbReference>
<name>A0A6N2NIH8_SALVM</name>
<dbReference type="PANTHER" id="PTHR11709:SF487">
    <property type="entry name" value="LACCASE"/>
    <property type="match status" value="1"/>
</dbReference>
<gene>
    <name evidence="17" type="ORF">SVIM_LOCUS515268</name>
</gene>
<evidence type="ECO:0000256" key="1">
    <source>
        <dbReference type="ARBA" id="ARBA00000349"/>
    </source>
</evidence>
<organism evidence="17">
    <name type="scientific">Salix viminalis</name>
    <name type="common">Common osier</name>
    <name type="synonym">Basket willow</name>
    <dbReference type="NCBI Taxonomy" id="40686"/>
    <lineage>
        <taxon>Eukaryota</taxon>
        <taxon>Viridiplantae</taxon>
        <taxon>Streptophyta</taxon>
        <taxon>Embryophyta</taxon>
        <taxon>Tracheophyta</taxon>
        <taxon>Spermatophyta</taxon>
        <taxon>Magnoliopsida</taxon>
        <taxon>eudicotyledons</taxon>
        <taxon>Gunneridae</taxon>
        <taxon>Pentapetalae</taxon>
        <taxon>rosids</taxon>
        <taxon>fabids</taxon>
        <taxon>Malpighiales</taxon>
        <taxon>Salicaceae</taxon>
        <taxon>Saliceae</taxon>
        <taxon>Salix</taxon>
    </lineage>
</organism>